<sequence length="155" mass="18141">MIYRKATEKDIAQLVELRKKQLEDEGIAPINNIDTELTHFFELSFKKNSFISWISEEDNEIIATSGVCFYKYPPSYLNPSGKVAYITNMYTKYEYRSRGIALALLKLVILEAKKRDYLFLRLHASDMGRPIYEEIGFKPFDDFMEMNLSLNRNGE</sequence>
<dbReference type="HOGENOM" id="CLU_013985_35_2_9"/>
<feature type="domain" description="N-acetyltransferase" evidence="1">
    <location>
        <begin position="1"/>
        <end position="155"/>
    </location>
</feature>
<accession>Q97G78</accession>
<dbReference type="RefSeq" id="WP_010965786.1">
    <property type="nucleotide sequence ID" value="NC_003030.1"/>
</dbReference>
<dbReference type="PATRIC" id="fig|272562.8.peg.2686"/>
<dbReference type="KEGG" id="cac:CA_C2491"/>
<dbReference type="OrthoDB" id="119498at2"/>
<dbReference type="STRING" id="272562.CA_C2491"/>
<evidence type="ECO:0000313" key="3">
    <source>
        <dbReference type="Proteomes" id="UP000000814"/>
    </source>
</evidence>
<proteinExistence type="predicted"/>
<dbReference type="Gene3D" id="3.40.630.30">
    <property type="match status" value="1"/>
</dbReference>
<reference evidence="2 3" key="1">
    <citation type="journal article" date="2001" name="J. Bacteriol.">
        <title>Genome sequence and comparative analysis of the solvent-producing bacterium Clostridium acetobutylicum.</title>
        <authorList>
            <person name="Nolling J."/>
            <person name="Breton G."/>
            <person name="Omelchenko M.V."/>
            <person name="Makarova K.S."/>
            <person name="Zeng Q."/>
            <person name="Gibson R."/>
            <person name="Lee H.M."/>
            <person name="Dubois J."/>
            <person name="Qiu D."/>
            <person name="Hitti J."/>
            <person name="Wolf Y.I."/>
            <person name="Tatusov R.L."/>
            <person name="Sabathe F."/>
            <person name="Doucette-Stamm L."/>
            <person name="Soucaille P."/>
            <person name="Daly M.J."/>
            <person name="Bennett G.N."/>
            <person name="Koonin E.V."/>
            <person name="Smith D.R."/>
        </authorList>
    </citation>
    <scope>NUCLEOTIDE SEQUENCE [LARGE SCALE GENOMIC DNA]</scope>
    <source>
        <strain evidence="3">ATCC 824 / DSM 792 / JCM 1419 / LMG 5710 / VKM B-1787</strain>
    </source>
</reference>
<dbReference type="GeneID" id="44998968"/>
<dbReference type="eggNOG" id="COG0454">
    <property type="taxonomic scope" value="Bacteria"/>
</dbReference>
<name>Q97G78_CLOAB</name>
<dbReference type="Proteomes" id="UP000000814">
    <property type="component" value="Chromosome"/>
</dbReference>
<dbReference type="PIR" id="B97207">
    <property type="entry name" value="B97207"/>
</dbReference>
<keyword evidence="3" id="KW-1185">Reference proteome</keyword>
<protein>
    <submittedName>
        <fullName evidence="2">Predicted acetyltransferase</fullName>
    </submittedName>
</protein>
<dbReference type="AlphaFoldDB" id="Q97G78"/>
<evidence type="ECO:0000313" key="2">
    <source>
        <dbReference type="EMBL" id="AAK80445.1"/>
    </source>
</evidence>
<evidence type="ECO:0000259" key="1">
    <source>
        <dbReference type="PROSITE" id="PS51186"/>
    </source>
</evidence>
<organism evidence="2 3">
    <name type="scientific">Clostridium acetobutylicum (strain ATCC 824 / DSM 792 / JCM 1419 / IAM 19013 / LMG 5710 / NBRC 13948 / NRRL B-527 / VKM B-1787 / 2291 / W)</name>
    <dbReference type="NCBI Taxonomy" id="272562"/>
    <lineage>
        <taxon>Bacteria</taxon>
        <taxon>Bacillati</taxon>
        <taxon>Bacillota</taxon>
        <taxon>Clostridia</taxon>
        <taxon>Eubacteriales</taxon>
        <taxon>Clostridiaceae</taxon>
        <taxon>Clostridium</taxon>
    </lineage>
</organism>
<dbReference type="SUPFAM" id="SSF55729">
    <property type="entry name" value="Acyl-CoA N-acyltransferases (Nat)"/>
    <property type="match status" value="1"/>
</dbReference>
<dbReference type="Pfam" id="PF13673">
    <property type="entry name" value="Acetyltransf_10"/>
    <property type="match status" value="1"/>
</dbReference>
<dbReference type="DNASU" id="1118674"/>
<dbReference type="EMBL" id="AE001437">
    <property type="protein sequence ID" value="AAK80445.1"/>
    <property type="molecule type" value="Genomic_DNA"/>
</dbReference>
<dbReference type="InterPro" id="IPR016181">
    <property type="entry name" value="Acyl_CoA_acyltransferase"/>
</dbReference>
<gene>
    <name evidence="2" type="ordered locus">CA_C2491</name>
</gene>
<dbReference type="CDD" id="cd04301">
    <property type="entry name" value="NAT_SF"/>
    <property type="match status" value="1"/>
</dbReference>
<dbReference type="InterPro" id="IPR000182">
    <property type="entry name" value="GNAT_dom"/>
</dbReference>
<dbReference type="PROSITE" id="PS51186">
    <property type="entry name" value="GNAT"/>
    <property type="match status" value="1"/>
</dbReference>
<dbReference type="GO" id="GO:0016747">
    <property type="term" value="F:acyltransferase activity, transferring groups other than amino-acyl groups"/>
    <property type="evidence" value="ECO:0007669"/>
    <property type="project" value="InterPro"/>
</dbReference>